<dbReference type="CDD" id="cd00075">
    <property type="entry name" value="HATPase"/>
    <property type="match status" value="1"/>
</dbReference>
<keyword evidence="6" id="KW-0808">Transferase</keyword>
<proteinExistence type="predicted"/>
<evidence type="ECO:0000256" key="10">
    <source>
        <dbReference type="ARBA" id="ARBA00022840"/>
    </source>
</evidence>
<dbReference type="Gene3D" id="3.40.50.620">
    <property type="entry name" value="HUPs"/>
    <property type="match status" value="1"/>
</dbReference>
<evidence type="ECO:0000256" key="12">
    <source>
        <dbReference type="ARBA" id="ARBA00023012"/>
    </source>
</evidence>
<comment type="catalytic activity">
    <reaction evidence="1">
        <text>ATP + protein L-histidine = ADP + protein N-phospho-L-histidine.</text>
        <dbReference type="EC" id="2.7.13.3"/>
    </reaction>
</comment>
<feature type="domain" description="Histidine kinase" evidence="15">
    <location>
        <begin position="688"/>
        <end position="913"/>
    </location>
</feature>
<dbReference type="PROSITE" id="PS50109">
    <property type="entry name" value="HIS_KIN"/>
    <property type="match status" value="1"/>
</dbReference>
<dbReference type="GO" id="GO:0000155">
    <property type="term" value="F:phosphorelay sensor kinase activity"/>
    <property type="evidence" value="ECO:0007669"/>
    <property type="project" value="InterPro"/>
</dbReference>
<keyword evidence="8" id="KW-0547">Nucleotide-binding</keyword>
<protein>
    <recommendedName>
        <fullName evidence="4">histidine kinase</fullName>
        <ecNumber evidence="4">2.7.13.3</ecNumber>
    </recommendedName>
</protein>
<comment type="subcellular location">
    <subcellularLocation>
        <location evidence="3">Cell membrane</location>
    </subcellularLocation>
    <subcellularLocation>
        <location evidence="2">Membrane</location>
        <topology evidence="2">Multi-pass membrane protein</topology>
    </subcellularLocation>
</comment>
<keyword evidence="11 14" id="KW-1133">Transmembrane helix</keyword>
<gene>
    <name evidence="16" type="ORF">C2L71_00200</name>
</gene>
<keyword evidence="7 14" id="KW-0812">Transmembrane</keyword>
<dbReference type="Gene3D" id="1.20.120.620">
    <property type="entry name" value="Backbone structure of the membrane domain of e. Coli histidine kinase receptor kdpd"/>
    <property type="match status" value="1"/>
</dbReference>
<dbReference type="Gene3D" id="3.40.50.300">
    <property type="entry name" value="P-loop containing nucleotide triphosphate hydrolases"/>
    <property type="match status" value="1"/>
</dbReference>
<dbReference type="InterPro" id="IPR036890">
    <property type="entry name" value="HATPase_C_sf"/>
</dbReference>
<keyword evidence="5" id="KW-0597">Phosphoprotein</keyword>
<dbReference type="CDD" id="cd00082">
    <property type="entry name" value="HisKA"/>
    <property type="match status" value="1"/>
</dbReference>
<evidence type="ECO:0000256" key="5">
    <source>
        <dbReference type="ARBA" id="ARBA00022553"/>
    </source>
</evidence>
<dbReference type="Pfam" id="PF00512">
    <property type="entry name" value="HisKA"/>
    <property type="match status" value="1"/>
</dbReference>
<dbReference type="RefSeq" id="WP_103263781.1">
    <property type="nucleotide sequence ID" value="NZ_CABMLE010000001.1"/>
</dbReference>
<dbReference type="InterPro" id="IPR029016">
    <property type="entry name" value="GAF-like_dom_sf"/>
</dbReference>
<dbReference type="SUPFAM" id="SSF55874">
    <property type="entry name" value="ATPase domain of HSP90 chaperone/DNA topoisomerase II/histidine kinase"/>
    <property type="match status" value="1"/>
</dbReference>
<dbReference type="Proteomes" id="UP000236197">
    <property type="component" value="Unassembled WGS sequence"/>
</dbReference>
<evidence type="ECO:0000256" key="13">
    <source>
        <dbReference type="ARBA" id="ARBA00023136"/>
    </source>
</evidence>
<dbReference type="InterPro" id="IPR003852">
    <property type="entry name" value="Sig_transdc_His_kinase_KdpD_N"/>
</dbReference>
<keyword evidence="10" id="KW-0067">ATP-binding</keyword>
<evidence type="ECO:0000256" key="9">
    <source>
        <dbReference type="ARBA" id="ARBA00022777"/>
    </source>
</evidence>
<dbReference type="PANTHER" id="PTHR45569">
    <property type="entry name" value="SENSOR PROTEIN KDPD"/>
    <property type="match status" value="1"/>
</dbReference>
<dbReference type="InterPro" id="IPR003661">
    <property type="entry name" value="HisK_dim/P_dom"/>
</dbReference>
<dbReference type="EMBL" id="PPEK01000001">
    <property type="protein sequence ID" value="PNV68452.1"/>
    <property type="molecule type" value="Genomic_DNA"/>
</dbReference>
<dbReference type="GO" id="GO:0005524">
    <property type="term" value="F:ATP binding"/>
    <property type="evidence" value="ECO:0007669"/>
    <property type="project" value="UniProtKB-KW"/>
</dbReference>
<evidence type="ECO:0000256" key="3">
    <source>
        <dbReference type="ARBA" id="ARBA00004236"/>
    </source>
</evidence>
<evidence type="ECO:0000259" key="15">
    <source>
        <dbReference type="PROSITE" id="PS50109"/>
    </source>
</evidence>
<evidence type="ECO:0000313" key="17">
    <source>
        <dbReference type="Proteomes" id="UP000236197"/>
    </source>
</evidence>
<dbReference type="Pfam" id="PF13493">
    <property type="entry name" value="DUF4118"/>
    <property type="match status" value="1"/>
</dbReference>
<dbReference type="EC" id="2.7.13.3" evidence="4"/>
<dbReference type="Pfam" id="PF02702">
    <property type="entry name" value="KdpD"/>
    <property type="match status" value="1"/>
</dbReference>
<evidence type="ECO:0000256" key="4">
    <source>
        <dbReference type="ARBA" id="ARBA00012438"/>
    </source>
</evidence>
<dbReference type="GO" id="GO:0005737">
    <property type="term" value="C:cytoplasm"/>
    <property type="evidence" value="ECO:0007669"/>
    <property type="project" value="UniProtKB-ARBA"/>
</dbReference>
<sequence length="927" mass="101572">MTDSAYNCELRRDPDAILRQIEEAEGAEGNARGKLKIFFGYAAGVGKTYAMLEEAHAVQEKGFDVAVGYVEPHTRADTMALVEGLEQIPPLAVRHRGISLNELDLDAVLARRPQIVLVDELAHTNAAGSRHRKRYQDVEELLRAGINVFTTVNVQHLESLNDKIAAITHVTVGERIPDRVFDEATSVELVDIEPDDLIERLESGKVYLPDRAQTALANFFSRSNLAALREIALRRMAERLSRKAECVATGQRVEAGEDVLVYVTPDAGNVKAVRAAATMAESYHGEFTAVVVESSQSKRLDAEQRKKLQANIDVAEELGAHVVTLFGDDIAQQIAQYAEAAGVTHIVVGNATGLRTLALGREGLANRLMRLVHGAVVDVVPIKDLPAQYGRLREAKGLHPTMADVWRALAAVAVATAVGMAVYELGLSSSVILVLYLIVALLVATRADGFFYAVVVALASTFAYNFFFTVPRFTFNAYGFNYPFIFGFLLVGTLVASSLAVRMKRQAEATARRAYRMEVLLESSRKLQGAQDADACFRTTAEQIIKLLNRPVAMYRLGADGRLADPEVHDEPGTAGDASASDCVSPEEAAVAAWAASNNERAGATTDTLADARCLYLPIRSKGVVFGVAGIAMDGADEDDFGVFEKNLLLMILDECGHAVEQISFAEERRRMELRVEKETLRSNLLRSISHDLRTPLTSISGDAEMLLESEDVLDHDLRRHMYRDIRDDARWLIALVENLLSITRIDNGTMRMSFQPELVGDIVHEALQHADRRIEDRQVDVELEDELLMIDADARLIVQVVVNLVNNAVSYTPAAGRIRVTARREGSLREFVRIAVADEGPGVSEEDKSHLFDMFYNGSTGEGGEKSGDFKRGMGLGLSLCRSIVEVHGGRIGVRDALPQGSEFWFTLPAVEVKDVVGDLAKETSG</sequence>
<name>A0A2K2UDX6_9ACTN</name>
<evidence type="ECO:0000256" key="11">
    <source>
        <dbReference type="ARBA" id="ARBA00022989"/>
    </source>
</evidence>
<dbReference type="GO" id="GO:0005886">
    <property type="term" value="C:plasma membrane"/>
    <property type="evidence" value="ECO:0007669"/>
    <property type="project" value="UniProtKB-SubCell"/>
</dbReference>
<dbReference type="InterPro" id="IPR014729">
    <property type="entry name" value="Rossmann-like_a/b/a_fold"/>
</dbReference>
<evidence type="ECO:0000256" key="2">
    <source>
        <dbReference type="ARBA" id="ARBA00004141"/>
    </source>
</evidence>
<dbReference type="InterPro" id="IPR027417">
    <property type="entry name" value="P-loop_NTPase"/>
</dbReference>
<dbReference type="PANTHER" id="PTHR45569:SF1">
    <property type="entry name" value="SENSOR PROTEIN KDPD"/>
    <property type="match status" value="1"/>
</dbReference>
<dbReference type="InterPro" id="IPR005467">
    <property type="entry name" value="His_kinase_dom"/>
</dbReference>
<dbReference type="FunFam" id="3.40.50.300:FF:000483">
    <property type="entry name" value="Sensor histidine kinase KdpD"/>
    <property type="match status" value="1"/>
</dbReference>
<keyword evidence="17" id="KW-1185">Reference proteome</keyword>
<dbReference type="AlphaFoldDB" id="A0A2K2UDX6"/>
<keyword evidence="9 16" id="KW-0418">Kinase</keyword>
<evidence type="ECO:0000256" key="7">
    <source>
        <dbReference type="ARBA" id="ARBA00022692"/>
    </source>
</evidence>
<dbReference type="SUPFAM" id="SSF52402">
    <property type="entry name" value="Adenine nucleotide alpha hydrolases-like"/>
    <property type="match status" value="1"/>
</dbReference>
<feature type="transmembrane region" description="Helical" evidence="14">
    <location>
        <begin position="482"/>
        <end position="503"/>
    </location>
</feature>
<dbReference type="InterPro" id="IPR025201">
    <property type="entry name" value="KdpD_TM"/>
</dbReference>
<comment type="caution">
    <text evidence="16">The sequence shown here is derived from an EMBL/GenBank/DDBJ whole genome shotgun (WGS) entry which is preliminary data.</text>
</comment>
<evidence type="ECO:0000256" key="14">
    <source>
        <dbReference type="SAM" id="Phobius"/>
    </source>
</evidence>
<keyword evidence="13 14" id="KW-0472">Membrane</keyword>
<feature type="transmembrane region" description="Helical" evidence="14">
    <location>
        <begin position="450"/>
        <end position="470"/>
    </location>
</feature>
<feature type="transmembrane region" description="Helical" evidence="14">
    <location>
        <begin position="425"/>
        <end position="443"/>
    </location>
</feature>
<dbReference type="Gene3D" id="1.10.287.130">
    <property type="match status" value="1"/>
</dbReference>
<dbReference type="SMART" id="SM00388">
    <property type="entry name" value="HisKA"/>
    <property type="match status" value="1"/>
</dbReference>
<dbReference type="OrthoDB" id="9806130at2"/>
<reference evidence="17" key="1">
    <citation type="submission" date="2018-01" db="EMBL/GenBank/DDBJ databases">
        <title>Rubneribacter badeniensis gen. nov., sp. nov., and Colonibacter rubneri, gen. nov., sp. nov., WGS of new members of the Eggerthellaceae.</title>
        <authorList>
            <person name="Danylec N."/>
            <person name="Stoll D.A."/>
            <person name="Doetsch A."/>
            <person name="Kulling S.E."/>
            <person name="Huch M."/>
        </authorList>
    </citation>
    <scope>NUCLEOTIDE SEQUENCE [LARGE SCALE GENOMIC DNA]</scope>
    <source>
        <strain evidence="17">ResAG-96</strain>
    </source>
</reference>
<dbReference type="InterPro" id="IPR036097">
    <property type="entry name" value="HisK_dim/P_sf"/>
</dbReference>
<dbReference type="SMART" id="SM00387">
    <property type="entry name" value="HATPase_c"/>
    <property type="match status" value="1"/>
</dbReference>
<dbReference type="InterPro" id="IPR003594">
    <property type="entry name" value="HATPase_dom"/>
</dbReference>
<evidence type="ECO:0000313" key="16">
    <source>
        <dbReference type="EMBL" id="PNV68452.1"/>
    </source>
</evidence>
<dbReference type="InterPro" id="IPR004358">
    <property type="entry name" value="Sig_transdc_His_kin-like_C"/>
</dbReference>
<dbReference type="Gene3D" id="3.30.450.40">
    <property type="match status" value="1"/>
</dbReference>
<dbReference type="SUPFAM" id="SSF47384">
    <property type="entry name" value="Homodimeric domain of signal transducing histidine kinase"/>
    <property type="match status" value="1"/>
</dbReference>
<accession>A0A2K2UDX6</accession>
<dbReference type="InterPro" id="IPR052023">
    <property type="entry name" value="Histidine_kinase_KdpD"/>
</dbReference>
<evidence type="ECO:0000256" key="6">
    <source>
        <dbReference type="ARBA" id="ARBA00022679"/>
    </source>
</evidence>
<dbReference type="Pfam" id="PF02518">
    <property type="entry name" value="HATPase_c"/>
    <property type="match status" value="1"/>
</dbReference>
<evidence type="ECO:0000256" key="8">
    <source>
        <dbReference type="ARBA" id="ARBA00022741"/>
    </source>
</evidence>
<keyword evidence="12" id="KW-0902">Two-component regulatory system</keyword>
<dbReference type="InterPro" id="IPR038318">
    <property type="entry name" value="KdpD_sf"/>
</dbReference>
<evidence type="ECO:0000256" key="1">
    <source>
        <dbReference type="ARBA" id="ARBA00000085"/>
    </source>
</evidence>
<dbReference type="PRINTS" id="PR00344">
    <property type="entry name" value="BCTRLSENSOR"/>
</dbReference>
<organism evidence="16 17">
    <name type="scientific">Enteroscipio rubneri</name>
    <dbReference type="NCBI Taxonomy" id="2070686"/>
    <lineage>
        <taxon>Bacteria</taxon>
        <taxon>Bacillati</taxon>
        <taxon>Actinomycetota</taxon>
        <taxon>Coriobacteriia</taxon>
        <taxon>Eggerthellales</taxon>
        <taxon>Eggerthellaceae</taxon>
        <taxon>Enteroscipio</taxon>
    </lineage>
</organism>
<dbReference type="Gene3D" id="3.30.565.10">
    <property type="entry name" value="Histidine kinase-like ATPase, C-terminal domain"/>
    <property type="match status" value="1"/>
</dbReference>